<name>A0A6J0TF60_9SAUR</name>
<reference evidence="4" key="1">
    <citation type="submission" date="2025-08" db="UniProtKB">
        <authorList>
            <consortium name="RefSeq"/>
        </authorList>
    </citation>
    <scope>IDENTIFICATION</scope>
</reference>
<protein>
    <recommendedName>
        <fullName evidence="5">Melatonin receptor type 1A-like</fullName>
    </recommendedName>
</protein>
<keyword evidence="2" id="KW-0472">Membrane</keyword>
<organism evidence="3 4">
    <name type="scientific">Pogona vitticeps</name>
    <name type="common">central bearded dragon</name>
    <dbReference type="NCBI Taxonomy" id="103695"/>
    <lineage>
        <taxon>Eukaryota</taxon>
        <taxon>Metazoa</taxon>
        <taxon>Chordata</taxon>
        <taxon>Craniata</taxon>
        <taxon>Vertebrata</taxon>
        <taxon>Euteleostomi</taxon>
        <taxon>Lepidosauria</taxon>
        <taxon>Squamata</taxon>
        <taxon>Bifurcata</taxon>
        <taxon>Unidentata</taxon>
        <taxon>Episquamata</taxon>
        <taxon>Toxicofera</taxon>
        <taxon>Iguania</taxon>
        <taxon>Acrodonta</taxon>
        <taxon>Agamidae</taxon>
        <taxon>Amphibolurinae</taxon>
        <taxon>Pogona</taxon>
    </lineage>
</organism>
<keyword evidence="2" id="KW-1133">Transmembrane helix</keyword>
<feature type="compositionally biased region" description="Polar residues" evidence="1">
    <location>
        <begin position="110"/>
        <end position="128"/>
    </location>
</feature>
<evidence type="ECO:0000256" key="2">
    <source>
        <dbReference type="SAM" id="Phobius"/>
    </source>
</evidence>
<dbReference type="GeneID" id="110077906"/>
<feature type="transmembrane region" description="Helical" evidence="2">
    <location>
        <begin position="135"/>
        <end position="161"/>
    </location>
</feature>
<dbReference type="InParanoid" id="A0A6J0TF60"/>
<proteinExistence type="predicted"/>
<dbReference type="SUPFAM" id="SSF81321">
    <property type="entry name" value="Family A G protein-coupled receptor-like"/>
    <property type="match status" value="1"/>
</dbReference>
<dbReference type="Proteomes" id="UP001652642">
    <property type="component" value="Chromosome 5"/>
</dbReference>
<gene>
    <name evidence="4" type="primary">LOC110077906</name>
</gene>
<evidence type="ECO:0008006" key="5">
    <source>
        <dbReference type="Google" id="ProtNLM"/>
    </source>
</evidence>
<feature type="compositionally biased region" description="Polar residues" evidence="1">
    <location>
        <begin position="33"/>
        <end position="44"/>
    </location>
</feature>
<sequence length="208" mass="22170">LALAHAHLGENFPVRARGGRRALVDSRGCTEGTGVSSHRSSQSVGIAAEPGARGQSFPGSPDSAAALVCCARSRRSGRLGRWHTPSPNFAPGWQQSKRSSGGGGGTSTTPTMRANGSGPRNGSEPQDQLTLDRPAWVATTLAAVLIFTIVVDILGNLLVILSVYRNKKLRNADVFRTTSGYCRENGVLKKYPDHYKQDSSCRRPPTNT</sequence>
<feature type="non-terminal residue" evidence="4">
    <location>
        <position position="1"/>
    </location>
</feature>
<dbReference type="AlphaFoldDB" id="A0A6J0TF60"/>
<accession>A0A6J0TF60</accession>
<keyword evidence="3" id="KW-1185">Reference proteome</keyword>
<dbReference type="RefSeq" id="XP_020647146.2">
    <property type="nucleotide sequence ID" value="XM_020791487.2"/>
</dbReference>
<feature type="region of interest" description="Disordered" evidence="1">
    <location>
        <begin position="29"/>
        <end position="60"/>
    </location>
</feature>
<evidence type="ECO:0000313" key="4">
    <source>
        <dbReference type="RefSeq" id="XP_020647146.2"/>
    </source>
</evidence>
<keyword evidence="2" id="KW-0812">Transmembrane</keyword>
<feature type="region of interest" description="Disordered" evidence="1">
    <location>
        <begin position="78"/>
        <end position="128"/>
    </location>
</feature>
<evidence type="ECO:0000313" key="3">
    <source>
        <dbReference type="Proteomes" id="UP001652642"/>
    </source>
</evidence>
<dbReference type="OrthoDB" id="10044919at2759"/>
<dbReference type="KEGG" id="pvt:110077906"/>
<evidence type="ECO:0000256" key="1">
    <source>
        <dbReference type="SAM" id="MobiDB-lite"/>
    </source>
</evidence>